<dbReference type="AlphaFoldDB" id="T0ZU08"/>
<dbReference type="PANTHER" id="PTHR37691">
    <property type="entry name" value="BLR3518 PROTEIN"/>
    <property type="match status" value="1"/>
</dbReference>
<dbReference type="Pfam" id="PF02635">
    <property type="entry name" value="DsrE"/>
    <property type="match status" value="1"/>
</dbReference>
<dbReference type="InterPro" id="IPR027396">
    <property type="entry name" value="DsrEFH-like"/>
</dbReference>
<gene>
    <name evidence="1" type="ORF">B1B_10893</name>
</gene>
<sequence>MHRFPIRLVPVVIAALALSILATATPAHAAPGFWITPAVPGYGAIHVWPHEVSLPSPHASYKAVFYITQAIAKPSKPNPELGRVARMLNIFTVERVPFRHLHFVVVVDGGSIPAIVDNRAYQARFHHPNPNAKLIALLAKDGVTFRVCGVALAGWGFHPQEVLREVGIAPTGPSTLILYENRGYALVPF</sequence>
<proteinExistence type="predicted"/>
<dbReference type="EMBL" id="AUZY01007039">
    <property type="protein sequence ID" value="EQD51776.1"/>
    <property type="molecule type" value="Genomic_DNA"/>
</dbReference>
<name>T0ZU08_9ZZZZ</name>
<evidence type="ECO:0000313" key="1">
    <source>
        <dbReference type="EMBL" id="EQD51776.1"/>
    </source>
</evidence>
<reference evidence="1" key="2">
    <citation type="journal article" date="2014" name="ISME J.">
        <title>Microbial stratification in low pH oxic and suboxic macroscopic growths along an acid mine drainage.</title>
        <authorList>
            <person name="Mendez-Garcia C."/>
            <person name="Mesa V."/>
            <person name="Sprenger R.R."/>
            <person name="Richter M."/>
            <person name="Diez M.S."/>
            <person name="Solano J."/>
            <person name="Bargiela R."/>
            <person name="Golyshina O.V."/>
            <person name="Manteca A."/>
            <person name="Ramos J.L."/>
            <person name="Gallego J.R."/>
            <person name="Llorente I."/>
            <person name="Martins Dos Santos V.A."/>
            <person name="Jensen O.N."/>
            <person name="Pelaez A.I."/>
            <person name="Sanchez J."/>
            <person name="Ferrer M."/>
        </authorList>
    </citation>
    <scope>NUCLEOTIDE SEQUENCE</scope>
</reference>
<comment type="caution">
    <text evidence="1">The sequence shown here is derived from an EMBL/GenBank/DDBJ whole genome shotgun (WGS) entry which is preliminary data.</text>
</comment>
<accession>T0ZU08</accession>
<dbReference type="Gene3D" id="3.40.1260.10">
    <property type="entry name" value="DsrEFH-like"/>
    <property type="match status" value="1"/>
</dbReference>
<organism evidence="1">
    <name type="scientific">mine drainage metagenome</name>
    <dbReference type="NCBI Taxonomy" id="410659"/>
    <lineage>
        <taxon>unclassified sequences</taxon>
        <taxon>metagenomes</taxon>
        <taxon>ecological metagenomes</taxon>
    </lineage>
</organism>
<dbReference type="SUPFAM" id="SSF75169">
    <property type="entry name" value="DsrEFH-like"/>
    <property type="match status" value="1"/>
</dbReference>
<dbReference type="PANTHER" id="PTHR37691:SF1">
    <property type="entry name" value="BLR3518 PROTEIN"/>
    <property type="match status" value="1"/>
</dbReference>
<dbReference type="InterPro" id="IPR003787">
    <property type="entry name" value="Sulphur_relay_DsrE/F-like"/>
</dbReference>
<protein>
    <submittedName>
        <fullName evidence="1">Secreted protein containing DUF1791</fullName>
    </submittedName>
</protein>
<reference evidence="1" key="1">
    <citation type="submission" date="2013-08" db="EMBL/GenBank/DDBJ databases">
        <authorList>
            <person name="Mendez C."/>
            <person name="Richter M."/>
            <person name="Ferrer M."/>
            <person name="Sanchez J."/>
        </authorList>
    </citation>
    <scope>NUCLEOTIDE SEQUENCE</scope>
</reference>